<organism evidence="2 3">
    <name type="scientific">Epichloe bromicola</name>
    <dbReference type="NCBI Taxonomy" id="79588"/>
    <lineage>
        <taxon>Eukaryota</taxon>
        <taxon>Fungi</taxon>
        <taxon>Dikarya</taxon>
        <taxon>Ascomycota</taxon>
        <taxon>Pezizomycotina</taxon>
        <taxon>Sordariomycetes</taxon>
        <taxon>Hypocreomycetidae</taxon>
        <taxon>Hypocreales</taxon>
        <taxon>Clavicipitaceae</taxon>
        <taxon>Epichloe</taxon>
    </lineage>
</organism>
<dbReference type="SMART" id="SM00225">
    <property type="entry name" value="BTB"/>
    <property type="match status" value="1"/>
</dbReference>
<dbReference type="Pfam" id="PF00651">
    <property type="entry name" value="BTB"/>
    <property type="match status" value="1"/>
</dbReference>
<dbReference type="InterPro" id="IPR011333">
    <property type="entry name" value="SKP1/BTB/POZ_sf"/>
</dbReference>
<dbReference type="SUPFAM" id="SSF54695">
    <property type="entry name" value="POZ domain"/>
    <property type="match status" value="1"/>
</dbReference>
<reference evidence="3" key="1">
    <citation type="submission" date="2024-06" db="EMBL/GenBank/DDBJ databases">
        <title>Draft Genome Sequences of Epichloe bromicola Strains Isolated from Elymus ciliaris.</title>
        <authorList>
            <consortium name="Epichloe bromicola genome sequencing consortium"/>
            <person name="Miura A."/>
            <person name="Imano S."/>
            <person name="Ashida A."/>
            <person name="Sato I."/>
            <person name="Chiba S."/>
            <person name="Tanaka A."/>
            <person name="Camagna M."/>
            <person name="Takemoto D."/>
        </authorList>
    </citation>
    <scope>NUCLEOTIDE SEQUENCE [LARGE SCALE GENOMIC DNA]</scope>
    <source>
        <strain evidence="3">DP</strain>
    </source>
</reference>
<sequence>MPRSPECSRSFVSSLQEHFNTDSLSDVVIVCDGDTTKAHRVILATHSPYFAKALTGNWAESSSNKIEIKDFDSSVVEAMLRFMYFFDYNNDSGISSMLYDAQVYQAADKYDIPALKKHARQKFKSAISTGWSLDDFPGAITAAYDSTPPTDRGLRDLIVATSCEHMKELLENGLFRELLRKIPDFAADLIPSLCENISLSVQQRYNGRSKWKSYQVN</sequence>
<accession>A0ABQ0CWP9</accession>
<dbReference type="PANTHER" id="PTHR47843">
    <property type="entry name" value="BTB DOMAIN-CONTAINING PROTEIN-RELATED"/>
    <property type="match status" value="1"/>
</dbReference>
<dbReference type="PANTHER" id="PTHR47843:SF5">
    <property type="entry name" value="BTB_POZ DOMAIN PROTEIN"/>
    <property type="match status" value="1"/>
</dbReference>
<dbReference type="Gene3D" id="3.30.710.10">
    <property type="entry name" value="Potassium Channel Kv1.1, Chain A"/>
    <property type="match status" value="1"/>
</dbReference>
<dbReference type="CDD" id="cd18186">
    <property type="entry name" value="BTB_POZ_ZBTB_KLHL-like"/>
    <property type="match status" value="1"/>
</dbReference>
<dbReference type="PROSITE" id="PS50097">
    <property type="entry name" value="BTB"/>
    <property type="match status" value="1"/>
</dbReference>
<evidence type="ECO:0000313" key="3">
    <source>
        <dbReference type="Proteomes" id="UP001562357"/>
    </source>
</evidence>
<dbReference type="EMBL" id="BAAFGZ010000328">
    <property type="protein sequence ID" value="GAB0137877.1"/>
    <property type="molecule type" value="Genomic_DNA"/>
</dbReference>
<dbReference type="InterPro" id="IPR000210">
    <property type="entry name" value="BTB/POZ_dom"/>
</dbReference>
<gene>
    <name evidence="2" type="primary">g6130</name>
    <name evidence="2" type="ORF">EsDP_00006130</name>
</gene>
<keyword evidence="3" id="KW-1185">Reference proteome</keyword>
<evidence type="ECO:0000259" key="1">
    <source>
        <dbReference type="PROSITE" id="PS50097"/>
    </source>
</evidence>
<comment type="caution">
    <text evidence="2">The sequence shown here is derived from an EMBL/GenBank/DDBJ whole genome shotgun (WGS) entry which is preliminary data.</text>
</comment>
<protein>
    <recommendedName>
        <fullName evidence="1">BTB domain-containing protein</fullName>
    </recommendedName>
</protein>
<dbReference type="Proteomes" id="UP001562357">
    <property type="component" value="Unassembled WGS sequence"/>
</dbReference>
<evidence type="ECO:0000313" key="2">
    <source>
        <dbReference type="EMBL" id="GAB0137877.1"/>
    </source>
</evidence>
<proteinExistence type="predicted"/>
<feature type="domain" description="BTB" evidence="1">
    <location>
        <begin position="25"/>
        <end position="84"/>
    </location>
</feature>
<name>A0ABQ0CWP9_9HYPO</name>